<name>A0A8J2PJ42_9HEXA</name>
<evidence type="ECO:0000313" key="1">
    <source>
        <dbReference type="EMBL" id="CAG7824054.1"/>
    </source>
</evidence>
<keyword evidence="2" id="KW-1185">Reference proteome</keyword>
<proteinExistence type="predicted"/>
<dbReference type="AlphaFoldDB" id="A0A8J2PJ42"/>
<gene>
    <name evidence="1" type="ORF">AFUS01_LOCUS34234</name>
</gene>
<sequence length="72" mass="8750">MRKNALQNNSAPWWNTFESLMVLENYFYTESVMVPCNYTEFDIIEFKNIVVIRDYYKPIEVTKIWNAFKTQI</sequence>
<organism evidence="1 2">
    <name type="scientific">Allacma fusca</name>
    <dbReference type="NCBI Taxonomy" id="39272"/>
    <lineage>
        <taxon>Eukaryota</taxon>
        <taxon>Metazoa</taxon>
        <taxon>Ecdysozoa</taxon>
        <taxon>Arthropoda</taxon>
        <taxon>Hexapoda</taxon>
        <taxon>Collembola</taxon>
        <taxon>Symphypleona</taxon>
        <taxon>Sminthuridae</taxon>
        <taxon>Allacma</taxon>
    </lineage>
</organism>
<dbReference type="EMBL" id="CAJVCH010531525">
    <property type="protein sequence ID" value="CAG7824054.1"/>
    <property type="molecule type" value="Genomic_DNA"/>
</dbReference>
<accession>A0A8J2PJ42</accession>
<reference evidence="1" key="1">
    <citation type="submission" date="2021-06" db="EMBL/GenBank/DDBJ databases">
        <authorList>
            <person name="Hodson N. C."/>
            <person name="Mongue J. A."/>
            <person name="Jaron S. K."/>
        </authorList>
    </citation>
    <scope>NUCLEOTIDE SEQUENCE</scope>
</reference>
<evidence type="ECO:0000313" key="2">
    <source>
        <dbReference type="Proteomes" id="UP000708208"/>
    </source>
</evidence>
<comment type="caution">
    <text evidence="1">The sequence shown here is derived from an EMBL/GenBank/DDBJ whole genome shotgun (WGS) entry which is preliminary data.</text>
</comment>
<dbReference type="Proteomes" id="UP000708208">
    <property type="component" value="Unassembled WGS sequence"/>
</dbReference>
<protein>
    <submittedName>
        <fullName evidence="1">Uncharacterized protein</fullName>
    </submittedName>
</protein>